<protein>
    <submittedName>
        <fullName evidence="1">Uncharacterized protein</fullName>
    </submittedName>
</protein>
<feature type="non-terminal residue" evidence="1">
    <location>
        <position position="172"/>
    </location>
</feature>
<evidence type="ECO:0000313" key="1">
    <source>
        <dbReference type="EMBL" id="CAH2301947.1"/>
    </source>
</evidence>
<accession>A0AAD1SN52</accession>
<dbReference type="PANTHER" id="PTHR21301:SF10">
    <property type="entry name" value="REVERSE TRANSCRIPTASE DOMAIN-CONTAINING PROTEIN"/>
    <property type="match status" value="1"/>
</dbReference>
<sequence>PEFSLVKAMMMTMRRGLPENLSKKEKMALKQLKNDPNLVIKQADKGGGIVILNREDYMQESMRILGDNTTYRILNGNPIENFKKQFSELLNKGFENKVINKDELDYLFVKSPRMAVFYYLPKIHKRLENPPGRPIISGIGSLTSNISQYVDFFLQQFVTKTPSYVYKHHGHQ</sequence>
<evidence type="ECO:0000313" key="2">
    <source>
        <dbReference type="Proteomes" id="UP001295444"/>
    </source>
</evidence>
<feature type="non-terminal residue" evidence="1">
    <location>
        <position position="1"/>
    </location>
</feature>
<reference evidence="1" key="1">
    <citation type="submission" date="2022-03" db="EMBL/GenBank/DDBJ databases">
        <authorList>
            <person name="Alioto T."/>
            <person name="Alioto T."/>
            <person name="Gomez Garrido J."/>
        </authorList>
    </citation>
    <scope>NUCLEOTIDE SEQUENCE</scope>
</reference>
<proteinExistence type="predicted"/>
<name>A0AAD1SN52_PELCU</name>
<organism evidence="1 2">
    <name type="scientific">Pelobates cultripes</name>
    <name type="common">Western spadefoot toad</name>
    <dbReference type="NCBI Taxonomy" id="61616"/>
    <lineage>
        <taxon>Eukaryota</taxon>
        <taxon>Metazoa</taxon>
        <taxon>Chordata</taxon>
        <taxon>Craniata</taxon>
        <taxon>Vertebrata</taxon>
        <taxon>Euteleostomi</taxon>
        <taxon>Amphibia</taxon>
        <taxon>Batrachia</taxon>
        <taxon>Anura</taxon>
        <taxon>Pelobatoidea</taxon>
        <taxon>Pelobatidae</taxon>
        <taxon>Pelobates</taxon>
    </lineage>
</organism>
<dbReference type="AlphaFoldDB" id="A0AAD1SN52"/>
<keyword evidence="2" id="KW-1185">Reference proteome</keyword>
<gene>
    <name evidence="1" type="ORF">PECUL_23A012673</name>
</gene>
<dbReference type="Proteomes" id="UP001295444">
    <property type="component" value="Chromosome 06"/>
</dbReference>
<dbReference type="EMBL" id="OW240917">
    <property type="protein sequence ID" value="CAH2301947.1"/>
    <property type="molecule type" value="Genomic_DNA"/>
</dbReference>
<dbReference type="PANTHER" id="PTHR21301">
    <property type="entry name" value="REVERSE TRANSCRIPTASE"/>
    <property type="match status" value="1"/>
</dbReference>